<dbReference type="GO" id="GO:0015031">
    <property type="term" value="P:protein transport"/>
    <property type="evidence" value="ECO:0007669"/>
    <property type="project" value="UniProtKB-KW"/>
</dbReference>
<evidence type="ECO:0000256" key="3">
    <source>
        <dbReference type="RuleBase" id="RU365026"/>
    </source>
</evidence>
<evidence type="ECO:0000256" key="2">
    <source>
        <dbReference type="ARBA" id="ARBA00022448"/>
    </source>
</evidence>
<sequence length="465" mass="53922">MELLLQQFLTCMKELSHNNSNIANMLLEKVKGKNKLVVSDHNFILDIIPDKTINNLRETVKLMVDAGFEKECSDLYISLRKEWLEDLLINKLLGLRKMGFKDHKIGKRIKASKVALKILFPSERRLYDKVFSGSFFISSDLWFSEVCRGATIQLLNFADSFVNQSPSARRLFKILDLFETLSDLIPEFEALFTDSLVNEAIQTKNRLGEVSRDIFMEFGNLIFLTPNADLDCWVDGGVHPMTCEATGYIVLAFKSRQKLEQVLREYSTVAANGTGTSLFDSLMELIMEKFERNLEAKSQTCEDPALRYFFMLNNISLIKYKFKTFWDDRFCKNTTQYLEFYCKSSWSKVIDILKIDINESAASNSEAYSMKGKLNLFNQKFREMCAIQSTWRVFDEQLRKQIIIYVETMLLPAYENFIARFENVLGKNADEYRMSDIQDQLNHLFLLQDIDVDSVRGSVRNQLVS</sequence>
<comment type="similarity">
    <text evidence="1 3">Belongs to the EXO70 family.</text>
</comment>
<dbReference type="Pfam" id="PF03081">
    <property type="entry name" value="Exo70_C"/>
    <property type="match status" value="1"/>
</dbReference>
<dbReference type="PANTHER" id="PTHR12542:SF180">
    <property type="entry name" value="EXOCYST SUBUNIT EXO70 FAMILY PROTEIN"/>
    <property type="match status" value="1"/>
</dbReference>
<protein>
    <recommendedName>
        <fullName evidence="3">Exocyst subunit Exo70 family protein</fullName>
    </recommendedName>
</protein>
<dbReference type="Proteomes" id="UP000242715">
    <property type="component" value="Unassembled WGS sequence"/>
</dbReference>
<dbReference type="InterPro" id="IPR016159">
    <property type="entry name" value="Cullin_repeat-like_dom_sf"/>
</dbReference>
<comment type="function">
    <text evidence="3">Component of the exocyst complex.</text>
</comment>
<reference evidence="6" key="1">
    <citation type="journal article" date="2017" name="Front. Plant Sci.">
        <title>Climate Clever Clovers: New Paradigm to Reduce the Environmental Footprint of Ruminants by Breeding Low Methanogenic Forages Utilizing Haplotype Variation.</title>
        <authorList>
            <person name="Kaur P."/>
            <person name="Appels R."/>
            <person name="Bayer P.E."/>
            <person name="Keeble-Gagnere G."/>
            <person name="Wang J."/>
            <person name="Hirakawa H."/>
            <person name="Shirasawa K."/>
            <person name="Vercoe P."/>
            <person name="Stefanova K."/>
            <person name="Durmic Z."/>
            <person name="Nichols P."/>
            <person name="Revell C."/>
            <person name="Isobe S.N."/>
            <person name="Edwards D."/>
            <person name="Erskine W."/>
        </authorList>
    </citation>
    <scope>NUCLEOTIDE SEQUENCE [LARGE SCALE GENOMIC DNA]</scope>
    <source>
        <strain evidence="6">cv. Daliak</strain>
    </source>
</reference>
<gene>
    <name evidence="5" type="ORF">TSUD_246010</name>
</gene>
<dbReference type="SUPFAM" id="SSF74788">
    <property type="entry name" value="Cullin repeat-like"/>
    <property type="match status" value="1"/>
</dbReference>
<keyword evidence="3" id="KW-0268">Exocytosis</keyword>
<dbReference type="GO" id="GO:0006887">
    <property type="term" value="P:exocytosis"/>
    <property type="evidence" value="ECO:0007669"/>
    <property type="project" value="UniProtKB-KW"/>
</dbReference>
<dbReference type="GO" id="GO:0000145">
    <property type="term" value="C:exocyst"/>
    <property type="evidence" value="ECO:0007669"/>
    <property type="project" value="InterPro"/>
</dbReference>
<dbReference type="GO" id="GO:0005546">
    <property type="term" value="F:phosphatidylinositol-4,5-bisphosphate binding"/>
    <property type="evidence" value="ECO:0007669"/>
    <property type="project" value="InterPro"/>
</dbReference>
<keyword evidence="2 3" id="KW-0813">Transport</keyword>
<proteinExistence type="inferred from homology"/>
<dbReference type="Gene3D" id="1.20.1280.170">
    <property type="entry name" value="Exocyst complex component Exo70"/>
    <property type="match status" value="1"/>
</dbReference>
<evidence type="ECO:0000313" key="5">
    <source>
        <dbReference type="EMBL" id="GAU13231.1"/>
    </source>
</evidence>
<evidence type="ECO:0000313" key="6">
    <source>
        <dbReference type="Proteomes" id="UP000242715"/>
    </source>
</evidence>
<evidence type="ECO:0000259" key="4">
    <source>
        <dbReference type="Pfam" id="PF03081"/>
    </source>
</evidence>
<keyword evidence="3" id="KW-0653">Protein transport</keyword>
<organism evidence="5 6">
    <name type="scientific">Trifolium subterraneum</name>
    <name type="common">Subterranean clover</name>
    <dbReference type="NCBI Taxonomy" id="3900"/>
    <lineage>
        <taxon>Eukaryota</taxon>
        <taxon>Viridiplantae</taxon>
        <taxon>Streptophyta</taxon>
        <taxon>Embryophyta</taxon>
        <taxon>Tracheophyta</taxon>
        <taxon>Spermatophyta</taxon>
        <taxon>Magnoliopsida</taxon>
        <taxon>eudicotyledons</taxon>
        <taxon>Gunneridae</taxon>
        <taxon>Pentapetalae</taxon>
        <taxon>rosids</taxon>
        <taxon>fabids</taxon>
        <taxon>Fabales</taxon>
        <taxon>Fabaceae</taxon>
        <taxon>Papilionoideae</taxon>
        <taxon>50 kb inversion clade</taxon>
        <taxon>NPAAA clade</taxon>
        <taxon>Hologalegina</taxon>
        <taxon>IRL clade</taxon>
        <taxon>Trifolieae</taxon>
        <taxon>Trifolium</taxon>
    </lineage>
</organism>
<dbReference type="InterPro" id="IPR004140">
    <property type="entry name" value="Exo70"/>
</dbReference>
<dbReference type="EMBL" id="DF973134">
    <property type="protein sequence ID" value="GAU13231.1"/>
    <property type="molecule type" value="Genomic_DNA"/>
</dbReference>
<dbReference type="PANTHER" id="PTHR12542">
    <property type="entry name" value="EXOCYST COMPLEX PROTEIN EXO70"/>
    <property type="match status" value="1"/>
</dbReference>
<name>A0A2Z6MEB6_TRISU</name>
<dbReference type="AlphaFoldDB" id="A0A2Z6MEB6"/>
<evidence type="ECO:0000256" key="1">
    <source>
        <dbReference type="ARBA" id="ARBA00006756"/>
    </source>
</evidence>
<accession>A0A2Z6MEB6</accession>
<dbReference type="InterPro" id="IPR046364">
    <property type="entry name" value="Exo70_C"/>
</dbReference>
<keyword evidence="6" id="KW-1185">Reference proteome</keyword>
<dbReference type="OrthoDB" id="1424212at2759"/>
<feature type="domain" description="Exocyst complex subunit Exo70 C-terminal" evidence="4">
    <location>
        <begin position="108"/>
        <end position="442"/>
    </location>
</feature>